<dbReference type="RefSeq" id="WP_136081234.1">
    <property type="nucleotide sequence ID" value="NZ_CAAHFG010000002.1"/>
</dbReference>
<dbReference type="Proteomes" id="UP000366872">
    <property type="component" value="Unassembled WGS sequence"/>
</dbReference>
<evidence type="ECO:0000313" key="2">
    <source>
        <dbReference type="Proteomes" id="UP000366872"/>
    </source>
</evidence>
<name>A0A6C2U7B3_PONDE</name>
<keyword evidence="2" id="KW-1185">Reference proteome</keyword>
<gene>
    <name evidence="1" type="ORF">PDESU_04272</name>
</gene>
<dbReference type="AlphaFoldDB" id="A0A6C2U7B3"/>
<protein>
    <submittedName>
        <fullName evidence="1">Uncharacterized protein</fullName>
    </submittedName>
</protein>
<dbReference type="EMBL" id="CAAHFG010000002">
    <property type="protein sequence ID" value="VGO15687.1"/>
    <property type="molecule type" value="Genomic_DNA"/>
</dbReference>
<evidence type="ECO:0000313" key="1">
    <source>
        <dbReference type="EMBL" id="VGO15687.1"/>
    </source>
</evidence>
<reference evidence="1 2" key="1">
    <citation type="submission" date="2019-04" db="EMBL/GenBank/DDBJ databases">
        <authorList>
            <person name="Van Vliet M D."/>
        </authorList>
    </citation>
    <scope>NUCLEOTIDE SEQUENCE [LARGE SCALE GENOMIC DNA]</scope>
    <source>
        <strain evidence="1 2">F1</strain>
    </source>
</reference>
<organism evidence="1 2">
    <name type="scientific">Pontiella desulfatans</name>
    <dbReference type="NCBI Taxonomy" id="2750659"/>
    <lineage>
        <taxon>Bacteria</taxon>
        <taxon>Pseudomonadati</taxon>
        <taxon>Kiritimatiellota</taxon>
        <taxon>Kiritimatiellia</taxon>
        <taxon>Kiritimatiellales</taxon>
        <taxon>Pontiellaceae</taxon>
        <taxon>Pontiella</taxon>
    </lineage>
</organism>
<proteinExistence type="predicted"/>
<accession>A0A6C2U7B3</accession>
<sequence length="395" mass="46435">MQTSEWIRSRRLLWDDDEYILIASSVKKIRPMKQAGKVTVQPKAQYCCGNSFRAGSTKRTDNIRRLHTWVIEHDEKMTLQHQRDLWKYETMPHTLRVFSGNKSIHVYIRTVEDVDAETWKRVAKDLLLIFPFADKGVLGGKSTFSRLPWGVRIEGDQSIDQTVEATYSRIPLQTLLDWIAEQDVIKDRECDIDIEESRLSADQSCPKTRKELGEKFPDQMRLYKKLIEHRVIAEQGRRNRELIKLMSFAFDSVSEEVALFFAESFYRLHAHVFENTLEEHMQNAIDHQRNMLASYPAKLSPQERGIYENMDSRRKTFFRICRSFSKCETTPGRSFFLPMTKTGHRMKLETEQINRLVKEFISKQIIRQTEAGTRHQYTSIRGLKKGKAATYEWVI</sequence>